<keyword evidence="4 8" id="KW-0133">Cell shape</keyword>
<evidence type="ECO:0000256" key="8">
    <source>
        <dbReference type="HAMAP-Rule" id="MF_02078"/>
    </source>
</evidence>
<feature type="transmembrane region" description="Helical" evidence="8">
    <location>
        <begin position="12"/>
        <end position="32"/>
    </location>
</feature>
<dbReference type="GO" id="GO:0008360">
    <property type="term" value="P:regulation of cell shape"/>
    <property type="evidence" value="ECO:0007669"/>
    <property type="project" value="UniProtKB-UniRule"/>
</dbReference>
<dbReference type="NCBIfam" id="TIGR01695">
    <property type="entry name" value="murJ_mviN"/>
    <property type="match status" value="1"/>
</dbReference>
<dbReference type="GO" id="GO:0005886">
    <property type="term" value="C:plasma membrane"/>
    <property type="evidence" value="ECO:0007669"/>
    <property type="project" value="UniProtKB-SubCell"/>
</dbReference>
<dbReference type="EMBL" id="CAKP01000113">
    <property type="protein sequence ID" value="CCJ34278.1"/>
    <property type="molecule type" value="Genomic_DNA"/>
</dbReference>
<keyword evidence="8 9" id="KW-0961">Cell wall biogenesis/degradation</keyword>
<organism evidence="10 11">
    <name type="scientific">Caloramator australicus RC3</name>
    <dbReference type="NCBI Taxonomy" id="857293"/>
    <lineage>
        <taxon>Bacteria</taxon>
        <taxon>Bacillati</taxon>
        <taxon>Bacillota</taxon>
        <taxon>Clostridia</taxon>
        <taxon>Eubacteriales</taxon>
        <taxon>Clostridiaceae</taxon>
        <taxon>Caloramator</taxon>
    </lineage>
</organism>
<dbReference type="Proteomes" id="UP000007652">
    <property type="component" value="Unassembled WGS sequence"/>
</dbReference>
<evidence type="ECO:0000256" key="1">
    <source>
        <dbReference type="ARBA" id="ARBA00004651"/>
    </source>
</evidence>
<keyword evidence="11" id="KW-1185">Reference proteome</keyword>
<feature type="transmembrane region" description="Helical" evidence="8">
    <location>
        <begin position="346"/>
        <end position="367"/>
    </location>
</feature>
<keyword evidence="3 8" id="KW-0812">Transmembrane</keyword>
<evidence type="ECO:0000256" key="5">
    <source>
        <dbReference type="ARBA" id="ARBA00022984"/>
    </source>
</evidence>
<comment type="function">
    <text evidence="8 9">Involved in peptidoglycan biosynthesis. Transports lipid-linked peptidoglycan precursors from the inner to the outer leaflet of the cytoplasmic membrane.</text>
</comment>
<sequence>MGRVNLAKAAGVVIFITILSKVFGFFRTILIASSFGTTIESDAYVVSLTIPLIIYSVIGAAVNTTFIPLLSRNLTQKGKDEMIRFANNVMNILFLFSVAFFLLGFVLSPQIVRIIAHGFYGEKYNLTIKLTRISMFNILALSMTAAFMSILQTLNEFKAPAMVGIALDLPIIIYLILGAKFGIVGLSIATLLGYTLQFVIQIPYLIKHGYKYSFNIDFKDPQVKEMLYLIMPILIGTTVNQINSIVDKTMASSLPTGNISAYNFAINVNSMLYGVFVASIVMVIYPAISREGANRAYDNMKIFIHKGIVSILLIMVPAAVGLFVLKVDILTLFFKRGMFNDNSLKLTVYALSFLLLGLPFYGVRDVFNRAFYGINDTKTPMLNGIVGVLLNITLNLILVRFLGIGGLAFATSISAITTSILLGIALSKRIGGVGGKRIFKSFSKITLAAIIMGLCVLAVDSLLKLYLKGFIGMVINLILSVITGILVYFIALKILKLEELDDALKLVLRKK</sequence>
<keyword evidence="5 8" id="KW-0573">Peptidoglycan synthesis</keyword>
<evidence type="ECO:0000256" key="9">
    <source>
        <dbReference type="PIRNR" id="PIRNR002869"/>
    </source>
</evidence>
<evidence type="ECO:0000256" key="6">
    <source>
        <dbReference type="ARBA" id="ARBA00022989"/>
    </source>
</evidence>
<feature type="transmembrane region" description="Helical" evidence="8">
    <location>
        <begin position="404"/>
        <end position="426"/>
    </location>
</feature>
<dbReference type="PANTHER" id="PTHR47019">
    <property type="entry name" value="LIPID II FLIPPASE MURJ"/>
    <property type="match status" value="1"/>
</dbReference>
<feature type="transmembrane region" description="Helical" evidence="8">
    <location>
        <begin position="447"/>
        <end position="467"/>
    </location>
</feature>
<keyword evidence="7 8" id="KW-0472">Membrane</keyword>
<dbReference type="Pfam" id="PF03023">
    <property type="entry name" value="MurJ"/>
    <property type="match status" value="1"/>
</dbReference>
<dbReference type="InterPro" id="IPR004268">
    <property type="entry name" value="MurJ"/>
</dbReference>
<evidence type="ECO:0000256" key="7">
    <source>
        <dbReference type="ARBA" id="ARBA00023136"/>
    </source>
</evidence>
<comment type="caution">
    <text evidence="10">The sequence shown here is derived from an EMBL/GenBank/DDBJ whole genome shotgun (WGS) entry which is preliminary data.</text>
</comment>
<feature type="transmembrane region" description="Helical" evidence="8">
    <location>
        <begin position="92"/>
        <end position="115"/>
    </location>
</feature>
<dbReference type="PRINTS" id="PR01806">
    <property type="entry name" value="VIRFACTRMVIN"/>
</dbReference>
<dbReference type="STRING" id="857293.CAAU_2194"/>
<evidence type="ECO:0000256" key="4">
    <source>
        <dbReference type="ARBA" id="ARBA00022960"/>
    </source>
</evidence>
<feature type="transmembrane region" description="Helical" evidence="8">
    <location>
        <begin position="161"/>
        <end position="177"/>
    </location>
</feature>
<dbReference type="InterPro" id="IPR051050">
    <property type="entry name" value="Lipid_II_flippase_MurJ/MviN"/>
</dbReference>
<evidence type="ECO:0000313" key="10">
    <source>
        <dbReference type="EMBL" id="CCJ34278.1"/>
    </source>
</evidence>
<comment type="subcellular location">
    <subcellularLocation>
        <location evidence="1 8">Cell membrane</location>
        <topology evidence="1 8">Multi-pass membrane protein</topology>
    </subcellularLocation>
</comment>
<keyword evidence="8 9" id="KW-0813">Transport</keyword>
<dbReference type="GO" id="GO:0071555">
    <property type="term" value="P:cell wall organization"/>
    <property type="evidence" value="ECO:0007669"/>
    <property type="project" value="UniProtKB-UniRule"/>
</dbReference>
<feature type="transmembrane region" description="Helical" evidence="8">
    <location>
        <begin position="309"/>
        <end position="334"/>
    </location>
</feature>
<feature type="transmembrane region" description="Helical" evidence="8">
    <location>
        <begin position="266"/>
        <end position="288"/>
    </location>
</feature>
<comment type="similarity">
    <text evidence="8 9">Belongs to the MurJ/MviN family.</text>
</comment>
<keyword evidence="6 8" id="KW-1133">Transmembrane helix</keyword>
<dbReference type="PANTHER" id="PTHR47019:SF1">
    <property type="entry name" value="LIPID II FLIPPASE MURJ"/>
    <property type="match status" value="1"/>
</dbReference>
<dbReference type="GO" id="GO:0015648">
    <property type="term" value="F:lipid-linked peptidoglycan transporter activity"/>
    <property type="evidence" value="ECO:0007669"/>
    <property type="project" value="UniProtKB-UniRule"/>
</dbReference>
<keyword evidence="2 8" id="KW-1003">Cell membrane</keyword>
<reference evidence="10 11" key="1">
    <citation type="journal article" date="2011" name="J. Bacteriol.">
        <title>Draft genome sequence of Caloramator australicus strain RC3T, a thermoanaerobe from the Great Artesian Basin of Australia.</title>
        <authorList>
            <person name="Ogg C.D."/>
            <person name="Patel B.K.C."/>
        </authorList>
    </citation>
    <scope>NUCLEOTIDE SEQUENCE [LARGE SCALE GENOMIC DNA]</scope>
    <source>
        <strain evidence="10 11">RC3</strain>
    </source>
</reference>
<feature type="transmembrane region" description="Helical" evidence="8">
    <location>
        <begin position="135"/>
        <end position="154"/>
    </location>
</feature>
<dbReference type="CDD" id="cd13123">
    <property type="entry name" value="MATE_MurJ_like"/>
    <property type="match status" value="1"/>
</dbReference>
<feature type="transmembrane region" description="Helical" evidence="8">
    <location>
        <begin position="473"/>
        <end position="495"/>
    </location>
</feature>
<feature type="transmembrane region" description="Helical" evidence="8">
    <location>
        <begin position="183"/>
        <end position="206"/>
    </location>
</feature>
<name>I7LK90_9CLOT</name>
<gene>
    <name evidence="8" type="primary">murJ</name>
    <name evidence="10" type="ORF">CAAU_2194</name>
</gene>
<dbReference type="GO" id="GO:0009252">
    <property type="term" value="P:peptidoglycan biosynthetic process"/>
    <property type="evidence" value="ECO:0007669"/>
    <property type="project" value="UniProtKB-UniRule"/>
</dbReference>
<dbReference type="GO" id="GO:0034204">
    <property type="term" value="P:lipid translocation"/>
    <property type="evidence" value="ECO:0007669"/>
    <property type="project" value="TreeGrafter"/>
</dbReference>
<protein>
    <recommendedName>
        <fullName evidence="8">Probable lipid II flippase MurJ</fullName>
    </recommendedName>
</protein>
<dbReference type="PIRSF" id="PIRSF002869">
    <property type="entry name" value="MviN"/>
    <property type="match status" value="1"/>
</dbReference>
<accession>I7LK90</accession>
<dbReference type="eggNOG" id="COG0728">
    <property type="taxonomic scope" value="Bacteria"/>
</dbReference>
<proteinExistence type="inferred from homology"/>
<dbReference type="UniPathway" id="UPA00219"/>
<dbReference type="HAMAP" id="MF_02078">
    <property type="entry name" value="MurJ_MviN"/>
    <property type="match status" value="1"/>
</dbReference>
<feature type="transmembrane region" description="Helical" evidence="8">
    <location>
        <begin position="379"/>
        <end position="398"/>
    </location>
</feature>
<evidence type="ECO:0000256" key="2">
    <source>
        <dbReference type="ARBA" id="ARBA00022475"/>
    </source>
</evidence>
<dbReference type="AlphaFoldDB" id="I7LK90"/>
<comment type="pathway">
    <text evidence="8">Cell wall biogenesis; peptidoglycan biosynthesis.</text>
</comment>
<feature type="transmembrane region" description="Helical" evidence="8">
    <location>
        <begin position="227"/>
        <end position="246"/>
    </location>
</feature>
<feature type="transmembrane region" description="Helical" evidence="8">
    <location>
        <begin position="52"/>
        <end position="71"/>
    </location>
</feature>
<evidence type="ECO:0000256" key="3">
    <source>
        <dbReference type="ARBA" id="ARBA00022692"/>
    </source>
</evidence>
<evidence type="ECO:0000313" key="11">
    <source>
        <dbReference type="Proteomes" id="UP000007652"/>
    </source>
</evidence>
<dbReference type="RefSeq" id="WP_008909534.1">
    <property type="nucleotide sequence ID" value="NZ_CAKP01000113.1"/>
</dbReference>